<feature type="transmembrane region" description="Helical" evidence="5">
    <location>
        <begin position="34"/>
        <end position="55"/>
    </location>
</feature>
<dbReference type="EMBL" id="ML996382">
    <property type="protein sequence ID" value="KAF2726846.1"/>
    <property type="molecule type" value="Genomic_DNA"/>
</dbReference>
<gene>
    <name evidence="6" type="ORF">EJ04DRAFT_158449</name>
</gene>
<evidence type="ECO:0000256" key="5">
    <source>
        <dbReference type="SAM" id="Phobius"/>
    </source>
</evidence>
<feature type="transmembrane region" description="Helical" evidence="5">
    <location>
        <begin position="62"/>
        <end position="81"/>
    </location>
</feature>
<evidence type="ECO:0000313" key="7">
    <source>
        <dbReference type="Proteomes" id="UP000799444"/>
    </source>
</evidence>
<feature type="transmembrane region" description="Helical" evidence="5">
    <location>
        <begin position="174"/>
        <end position="194"/>
    </location>
</feature>
<organism evidence="6 7">
    <name type="scientific">Polyplosphaeria fusca</name>
    <dbReference type="NCBI Taxonomy" id="682080"/>
    <lineage>
        <taxon>Eukaryota</taxon>
        <taxon>Fungi</taxon>
        <taxon>Dikarya</taxon>
        <taxon>Ascomycota</taxon>
        <taxon>Pezizomycotina</taxon>
        <taxon>Dothideomycetes</taxon>
        <taxon>Pleosporomycetidae</taxon>
        <taxon>Pleosporales</taxon>
        <taxon>Tetraplosphaeriaceae</taxon>
        <taxon>Polyplosphaeria</taxon>
    </lineage>
</organism>
<dbReference type="InterPro" id="IPR007568">
    <property type="entry name" value="RTA1"/>
</dbReference>
<proteinExistence type="predicted"/>
<dbReference type="OrthoDB" id="4521223at2759"/>
<feature type="transmembrane region" description="Helical" evidence="5">
    <location>
        <begin position="262"/>
        <end position="288"/>
    </location>
</feature>
<dbReference type="Proteomes" id="UP000799444">
    <property type="component" value="Unassembled WGS sequence"/>
</dbReference>
<feature type="transmembrane region" description="Helical" evidence="5">
    <location>
        <begin position="222"/>
        <end position="242"/>
    </location>
</feature>
<keyword evidence="7" id="KW-1185">Reference proteome</keyword>
<dbReference type="PANTHER" id="PTHR31465:SF8">
    <property type="entry name" value="DOMAIN PROTEIN, PUTATIVE (AFU_ORTHOLOGUE AFUA_6G14140)-RELATED"/>
    <property type="match status" value="1"/>
</dbReference>
<keyword evidence="4 5" id="KW-0472">Membrane</keyword>
<evidence type="ECO:0000313" key="6">
    <source>
        <dbReference type="EMBL" id="KAF2726846.1"/>
    </source>
</evidence>
<evidence type="ECO:0000256" key="4">
    <source>
        <dbReference type="ARBA" id="ARBA00023136"/>
    </source>
</evidence>
<reference evidence="6" key="1">
    <citation type="journal article" date="2020" name="Stud. Mycol.">
        <title>101 Dothideomycetes genomes: a test case for predicting lifestyles and emergence of pathogens.</title>
        <authorList>
            <person name="Haridas S."/>
            <person name="Albert R."/>
            <person name="Binder M."/>
            <person name="Bloem J."/>
            <person name="Labutti K."/>
            <person name="Salamov A."/>
            <person name="Andreopoulos B."/>
            <person name="Baker S."/>
            <person name="Barry K."/>
            <person name="Bills G."/>
            <person name="Bluhm B."/>
            <person name="Cannon C."/>
            <person name="Castanera R."/>
            <person name="Culley D."/>
            <person name="Daum C."/>
            <person name="Ezra D."/>
            <person name="Gonzalez J."/>
            <person name="Henrissat B."/>
            <person name="Kuo A."/>
            <person name="Liang C."/>
            <person name="Lipzen A."/>
            <person name="Lutzoni F."/>
            <person name="Magnuson J."/>
            <person name="Mondo S."/>
            <person name="Nolan M."/>
            <person name="Ohm R."/>
            <person name="Pangilinan J."/>
            <person name="Park H.-J."/>
            <person name="Ramirez L."/>
            <person name="Alfaro M."/>
            <person name="Sun H."/>
            <person name="Tritt A."/>
            <person name="Yoshinaga Y."/>
            <person name="Zwiers L.-H."/>
            <person name="Turgeon B."/>
            <person name="Goodwin S."/>
            <person name="Spatafora J."/>
            <person name="Crous P."/>
            <person name="Grigoriev I."/>
        </authorList>
    </citation>
    <scope>NUCLEOTIDE SEQUENCE</scope>
    <source>
        <strain evidence="6">CBS 125425</strain>
    </source>
</reference>
<feature type="transmembrane region" description="Helical" evidence="5">
    <location>
        <begin position="135"/>
        <end position="154"/>
    </location>
</feature>
<accession>A0A9P4QL27</accession>
<dbReference type="GO" id="GO:0005886">
    <property type="term" value="C:plasma membrane"/>
    <property type="evidence" value="ECO:0007669"/>
    <property type="project" value="TreeGrafter"/>
</dbReference>
<evidence type="ECO:0000256" key="1">
    <source>
        <dbReference type="ARBA" id="ARBA00004141"/>
    </source>
</evidence>
<comment type="caution">
    <text evidence="6">The sequence shown here is derived from an EMBL/GenBank/DDBJ whole genome shotgun (WGS) entry which is preliminary data.</text>
</comment>
<sequence length="313" mass="34637">MGRDYIPSPDYCTDVNVPGPECTVEGTLYGYEPLIGANGFFAGFFGLCLVAQLVLGIRYKTWTYMIALGFGCLGELIGYIGRIMLWNNPYSSLGFQIQICCLIISPAFVSGGIYLTLKHIVLNFGESWSRLRAPWYTYIFIAGDIFSLILQGAGGGIAATADNGSNMQDVGTNLMIAGVIFQVVILAVFGYLLAEYSTRTYRRRSQLSTAAMTLFNSRNFRLFMFAIVTAYVSIFVRCVYRIPELTSGWGSKLMRNEPEFIALEGVMIVIAVLVLTIFHPGYCFPALASTFGKQKQMSAKTVNDSDNEMFDRA</sequence>
<dbReference type="GO" id="GO:0000324">
    <property type="term" value="C:fungal-type vacuole"/>
    <property type="evidence" value="ECO:0007669"/>
    <property type="project" value="TreeGrafter"/>
</dbReference>
<feature type="transmembrane region" description="Helical" evidence="5">
    <location>
        <begin position="93"/>
        <end position="115"/>
    </location>
</feature>
<evidence type="ECO:0000256" key="3">
    <source>
        <dbReference type="ARBA" id="ARBA00022989"/>
    </source>
</evidence>
<dbReference type="PANTHER" id="PTHR31465">
    <property type="entry name" value="PROTEIN RTA1-RELATED"/>
    <property type="match status" value="1"/>
</dbReference>
<protein>
    <submittedName>
        <fullName evidence="6">RTA1-domain-containing protein</fullName>
    </submittedName>
</protein>
<dbReference type="AlphaFoldDB" id="A0A9P4QL27"/>
<keyword evidence="3 5" id="KW-1133">Transmembrane helix</keyword>
<evidence type="ECO:0000256" key="2">
    <source>
        <dbReference type="ARBA" id="ARBA00022692"/>
    </source>
</evidence>
<keyword evidence="2 5" id="KW-0812">Transmembrane</keyword>
<comment type="subcellular location">
    <subcellularLocation>
        <location evidence="1">Membrane</location>
        <topology evidence="1">Multi-pass membrane protein</topology>
    </subcellularLocation>
</comment>
<name>A0A9P4QL27_9PLEO</name>
<dbReference type="Pfam" id="PF04479">
    <property type="entry name" value="RTA1"/>
    <property type="match status" value="1"/>
</dbReference>